<keyword evidence="3" id="KW-0233">DNA recombination</keyword>
<organism evidence="4 5">
    <name type="scientific">Mycobacterium heckeshornense</name>
    <dbReference type="NCBI Taxonomy" id="110505"/>
    <lineage>
        <taxon>Bacteria</taxon>
        <taxon>Bacillati</taxon>
        <taxon>Actinomycetota</taxon>
        <taxon>Actinomycetes</taxon>
        <taxon>Mycobacteriales</taxon>
        <taxon>Mycobacteriaceae</taxon>
        <taxon>Mycobacterium</taxon>
    </lineage>
</organism>
<evidence type="ECO:0000313" key="4">
    <source>
        <dbReference type="EMBL" id="BCO36450.1"/>
    </source>
</evidence>
<evidence type="ECO:0000256" key="3">
    <source>
        <dbReference type="ARBA" id="ARBA00023172"/>
    </source>
</evidence>
<dbReference type="GO" id="GO:0015074">
    <property type="term" value="P:DNA integration"/>
    <property type="evidence" value="ECO:0007669"/>
    <property type="project" value="InterPro"/>
</dbReference>
<keyword evidence="2" id="KW-0238">DNA-binding</keyword>
<dbReference type="InterPro" id="IPR011010">
    <property type="entry name" value="DNA_brk_join_enz"/>
</dbReference>
<evidence type="ECO:0000313" key="5">
    <source>
        <dbReference type="Proteomes" id="UP000595446"/>
    </source>
</evidence>
<dbReference type="InterPro" id="IPR013762">
    <property type="entry name" value="Integrase-like_cat_sf"/>
</dbReference>
<dbReference type="Gene3D" id="1.10.443.10">
    <property type="entry name" value="Intergrase catalytic core"/>
    <property type="match status" value="1"/>
</dbReference>
<dbReference type="SUPFAM" id="SSF56349">
    <property type="entry name" value="DNA breaking-rejoining enzymes"/>
    <property type="match status" value="1"/>
</dbReference>
<dbReference type="RefSeq" id="WP_048893784.1">
    <property type="nucleotide sequence ID" value="NZ_AP024237.1"/>
</dbReference>
<dbReference type="GO" id="GO:0006310">
    <property type="term" value="P:DNA recombination"/>
    <property type="evidence" value="ECO:0007669"/>
    <property type="project" value="UniProtKB-KW"/>
</dbReference>
<dbReference type="PROSITE" id="PS51898">
    <property type="entry name" value="TYR_RECOMBINASE"/>
    <property type="match status" value="1"/>
</dbReference>
<dbReference type="STRING" id="110505.ACT16_23125"/>
<keyword evidence="5" id="KW-1185">Reference proteome</keyword>
<dbReference type="PANTHER" id="PTHR30349:SF41">
    <property type="entry name" value="INTEGRASE_RECOMBINASE PROTEIN MJ0367-RELATED"/>
    <property type="match status" value="1"/>
</dbReference>
<proteinExistence type="inferred from homology"/>
<name>A0A2I3EJ66_9MYCO</name>
<dbReference type="GO" id="GO:0003677">
    <property type="term" value="F:DNA binding"/>
    <property type="evidence" value="ECO:0007669"/>
    <property type="project" value="UniProtKB-KW"/>
</dbReference>
<dbReference type="InterPro" id="IPR050090">
    <property type="entry name" value="Tyrosine_recombinase_XerCD"/>
</dbReference>
<dbReference type="InterPro" id="IPR002104">
    <property type="entry name" value="Integrase_catalytic"/>
</dbReference>
<dbReference type="EMBL" id="AP024237">
    <property type="protein sequence ID" value="BCO36450.1"/>
    <property type="molecule type" value="Genomic_DNA"/>
</dbReference>
<evidence type="ECO:0000256" key="2">
    <source>
        <dbReference type="ARBA" id="ARBA00023125"/>
    </source>
</evidence>
<reference evidence="4 5" key="1">
    <citation type="submission" date="2020-12" db="EMBL/GenBank/DDBJ databases">
        <title>Complete genome sequence of Mycobacterium heckeshornense JCM 15655T, closely related to a pathogenic non-tuberculous mycobacterial species Mycobacterium xenopi.</title>
        <authorList>
            <person name="Yoshida M."/>
            <person name="Fukano H."/>
            <person name="Asakura T."/>
            <person name="Suzuki M."/>
            <person name="Hoshino Y."/>
        </authorList>
    </citation>
    <scope>NUCLEOTIDE SEQUENCE [LARGE SCALE GENOMIC DNA]</scope>
    <source>
        <strain evidence="4 5">JCM 15655</strain>
    </source>
</reference>
<dbReference type="AlphaFoldDB" id="A0A2I3EJ66"/>
<dbReference type="PANTHER" id="PTHR30349">
    <property type="entry name" value="PHAGE INTEGRASE-RELATED"/>
    <property type="match status" value="1"/>
</dbReference>
<evidence type="ECO:0000256" key="1">
    <source>
        <dbReference type="ARBA" id="ARBA00008857"/>
    </source>
</evidence>
<accession>A0A2I3EJ66</accession>
<protein>
    <submittedName>
        <fullName evidence="4">Uncharacterized protein</fullName>
    </submittedName>
</protein>
<dbReference type="OrthoDB" id="3698359at2"/>
<dbReference type="Proteomes" id="UP000595446">
    <property type="component" value="Chromosome"/>
</dbReference>
<dbReference type="Pfam" id="PF00589">
    <property type="entry name" value="Phage_integrase"/>
    <property type="match status" value="1"/>
</dbReference>
<comment type="similarity">
    <text evidence="1">Belongs to the 'phage' integrase family.</text>
</comment>
<gene>
    <name evidence="4" type="ORF">MHEC_28830</name>
</gene>
<sequence>MPEQAQQKGLLAGSARLVLVQGTALLHPERTVFDAMLAGWRAQQRSRLLADATVLWRERIVRRFAEFTNGFPWTWTASDVEDWTSSLVSRNGHVHTTIRSYQGAVACFLDYVVDARYGWSAECEARFGTHPVQICHEWNTAVHVADYEGRPGRRPFTRVELQALFDYADARVGEVRATGRKGWLAAFRDATLFKVTYAWGLRRREAAMLDVADFTTNPAVPELGRFGTLAVRYGKAMRGSPPRRRQVATVMPWAAEVVEEYVTEIRPCYPTADHPALFLTERGERISVRQVDERFAVYRTGAGLPENLTPHCLRHSYISHLIEDGVDPTFVQRQAGHSWASTTAGYTTVGADHANRMLRAAVERAFVAAPQGILR</sequence>